<gene>
    <name evidence="1" type="ORF">STCU_11808</name>
</gene>
<reference evidence="1 2" key="1">
    <citation type="journal article" date="2013" name="PLoS ONE">
        <title>Predicting the Proteins of Angomonas deanei, Strigomonas culicis and Their Respective Endosymbionts Reveals New Aspects of the Trypanosomatidae Family.</title>
        <authorList>
            <person name="Motta M.C."/>
            <person name="Martins A.C."/>
            <person name="de Souza S.S."/>
            <person name="Catta-Preta C.M."/>
            <person name="Silva R."/>
            <person name="Klein C.C."/>
            <person name="de Almeida L.G."/>
            <person name="de Lima Cunha O."/>
            <person name="Ciapina L.P."/>
            <person name="Brocchi M."/>
            <person name="Colabardini A.C."/>
            <person name="de Araujo Lima B."/>
            <person name="Machado C.R."/>
            <person name="de Almeida Soares C.M."/>
            <person name="Probst C.M."/>
            <person name="de Menezes C.B."/>
            <person name="Thompson C.E."/>
            <person name="Bartholomeu D.C."/>
            <person name="Gradia D.F."/>
            <person name="Pavoni D.P."/>
            <person name="Grisard E.C."/>
            <person name="Fantinatti-Garboggini F."/>
            <person name="Marchini F.K."/>
            <person name="Rodrigues-Luiz G.F."/>
            <person name="Wagner G."/>
            <person name="Goldman G.H."/>
            <person name="Fietto J.L."/>
            <person name="Elias M.C."/>
            <person name="Goldman M.H."/>
            <person name="Sagot M.F."/>
            <person name="Pereira M."/>
            <person name="Stoco P.H."/>
            <person name="de Mendonca-Neto R.P."/>
            <person name="Teixeira S.M."/>
            <person name="Maciel T.E."/>
            <person name="de Oliveira Mendes T.A."/>
            <person name="Urmenyi T.P."/>
            <person name="de Souza W."/>
            <person name="Schenkman S."/>
            <person name="de Vasconcelos A.T."/>
        </authorList>
    </citation>
    <scope>NUCLEOTIDE SEQUENCE [LARGE SCALE GENOMIC DNA]</scope>
</reference>
<sequence>MCQYKLGDTRTRSLRSFGRVTPMFTERPPNAVRTAAGALPAAAATGGATALRGHRVQMAHRARARRHALRQCTSASSI</sequence>
<dbReference type="Proteomes" id="UP000015354">
    <property type="component" value="Unassembled WGS sequence"/>
</dbReference>
<evidence type="ECO:0000313" key="1">
    <source>
        <dbReference type="EMBL" id="EPY15725.1"/>
    </source>
</evidence>
<accession>S9UYX1</accession>
<evidence type="ECO:0000313" key="2">
    <source>
        <dbReference type="Proteomes" id="UP000015354"/>
    </source>
</evidence>
<protein>
    <submittedName>
        <fullName evidence="1">Uncharacterized protein</fullName>
    </submittedName>
</protein>
<keyword evidence="2" id="KW-1185">Reference proteome</keyword>
<proteinExistence type="predicted"/>
<dbReference type="AlphaFoldDB" id="S9UYX1"/>
<organism evidence="1 2">
    <name type="scientific">Strigomonas culicis</name>
    <dbReference type="NCBI Taxonomy" id="28005"/>
    <lineage>
        <taxon>Eukaryota</taxon>
        <taxon>Discoba</taxon>
        <taxon>Euglenozoa</taxon>
        <taxon>Kinetoplastea</taxon>
        <taxon>Metakinetoplastina</taxon>
        <taxon>Trypanosomatida</taxon>
        <taxon>Trypanosomatidae</taxon>
        <taxon>Strigomonadinae</taxon>
        <taxon>Strigomonas</taxon>
    </lineage>
</organism>
<comment type="caution">
    <text evidence="1">The sequence shown here is derived from an EMBL/GenBank/DDBJ whole genome shotgun (WGS) entry which is preliminary data.</text>
</comment>
<name>S9UYX1_9TRYP</name>
<dbReference type="EMBL" id="ATMH01011804">
    <property type="protein sequence ID" value="EPY15725.1"/>
    <property type="molecule type" value="Genomic_DNA"/>
</dbReference>